<dbReference type="Gene3D" id="3.30.70.100">
    <property type="match status" value="1"/>
</dbReference>
<accession>A0A495DGA5</accession>
<feature type="domain" description="BLUF" evidence="1">
    <location>
        <begin position="4"/>
        <end position="99"/>
    </location>
</feature>
<gene>
    <name evidence="2" type="ORF">C7435_1692</name>
</gene>
<dbReference type="GO" id="GO:0009882">
    <property type="term" value="F:blue light photoreceptor activity"/>
    <property type="evidence" value="ECO:0007669"/>
    <property type="project" value="InterPro"/>
</dbReference>
<dbReference type="SUPFAM" id="SSF54975">
    <property type="entry name" value="Acylphosphatase/BLUF domain-like"/>
    <property type="match status" value="1"/>
</dbReference>
<sequence>MHMLHRMVLAARSQLDIGPGALNGEFGSLAANCLQTSVENGLTGGLVADSGVLLEVLEGESAALCDRHSRAERDPRLDQLQVLEFIPVLHRTYATWSVATADDVTGNASLVAAVIEKRAGPFAVGQHVRAVLMQGALAATPPLCVAA</sequence>
<dbReference type="GO" id="GO:0071949">
    <property type="term" value="F:FAD binding"/>
    <property type="evidence" value="ECO:0007669"/>
    <property type="project" value="InterPro"/>
</dbReference>
<dbReference type="InterPro" id="IPR007024">
    <property type="entry name" value="BLUF_domain"/>
</dbReference>
<dbReference type="SMART" id="SM01034">
    <property type="entry name" value="BLUF"/>
    <property type="match status" value="1"/>
</dbReference>
<organism evidence="2 3">
    <name type="scientific">Maricaulis maris</name>
    <dbReference type="NCBI Taxonomy" id="74318"/>
    <lineage>
        <taxon>Bacteria</taxon>
        <taxon>Pseudomonadati</taxon>
        <taxon>Pseudomonadota</taxon>
        <taxon>Alphaproteobacteria</taxon>
        <taxon>Maricaulales</taxon>
        <taxon>Maricaulaceae</taxon>
        <taxon>Maricaulis</taxon>
    </lineage>
</organism>
<dbReference type="PROSITE" id="PS50925">
    <property type="entry name" value="BLUF"/>
    <property type="match status" value="1"/>
</dbReference>
<name>A0A495DGA5_9PROT</name>
<evidence type="ECO:0000313" key="3">
    <source>
        <dbReference type="Proteomes" id="UP000273675"/>
    </source>
</evidence>
<dbReference type="OrthoDB" id="196105at2"/>
<dbReference type="Pfam" id="PF04940">
    <property type="entry name" value="BLUF"/>
    <property type="match status" value="1"/>
</dbReference>
<dbReference type="EMBL" id="RBIM01000003">
    <property type="protein sequence ID" value="RKR00484.1"/>
    <property type="molecule type" value="Genomic_DNA"/>
</dbReference>
<dbReference type="InterPro" id="IPR036046">
    <property type="entry name" value="Acylphosphatase-like_dom_sf"/>
</dbReference>
<evidence type="ECO:0000259" key="1">
    <source>
        <dbReference type="PROSITE" id="PS50925"/>
    </source>
</evidence>
<protein>
    <submittedName>
        <fullName evidence="2">FAD-dependent sensor of blue light</fullName>
    </submittedName>
</protein>
<dbReference type="AlphaFoldDB" id="A0A495DGA5"/>
<dbReference type="Proteomes" id="UP000273675">
    <property type="component" value="Unassembled WGS sequence"/>
</dbReference>
<reference evidence="2 3" key="1">
    <citation type="submission" date="2018-10" db="EMBL/GenBank/DDBJ databases">
        <title>Genomic Encyclopedia of Type Strains, Phase IV (KMG-IV): sequencing the most valuable type-strain genomes for metagenomic binning, comparative biology and taxonomic classification.</title>
        <authorList>
            <person name="Goeker M."/>
        </authorList>
    </citation>
    <scope>NUCLEOTIDE SEQUENCE [LARGE SCALE GENOMIC DNA]</scope>
    <source>
        <strain evidence="2 3">DSM 4734</strain>
    </source>
</reference>
<proteinExistence type="predicted"/>
<comment type="caution">
    <text evidence="2">The sequence shown here is derived from an EMBL/GenBank/DDBJ whole genome shotgun (WGS) entry which is preliminary data.</text>
</comment>
<evidence type="ECO:0000313" key="2">
    <source>
        <dbReference type="EMBL" id="RKR00484.1"/>
    </source>
</evidence>